<feature type="transmembrane region" description="Helical" evidence="1">
    <location>
        <begin position="6"/>
        <end position="28"/>
    </location>
</feature>
<keyword evidence="1" id="KW-1133">Transmembrane helix</keyword>
<sequence length="93" mass="10670">MDSISRTLSIVWFTSMHILAARSPYFFWTSGMMPKMLKDTALQLSEHTTLQTVRKIYLFILASVRRNCHRPSILTRRSSLYFGPTSQGSAHCS</sequence>
<evidence type="ECO:0000313" key="3">
    <source>
        <dbReference type="Proteomes" id="UP000799424"/>
    </source>
</evidence>
<dbReference type="EMBL" id="MU006242">
    <property type="protein sequence ID" value="KAF2820116.1"/>
    <property type="molecule type" value="Genomic_DNA"/>
</dbReference>
<organism evidence="2 3">
    <name type="scientific">Ophiobolus disseminans</name>
    <dbReference type="NCBI Taxonomy" id="1469910"/>
    <lineage>
        <taxon>Eukaryota</taxon>
        <taxon>Fungi</taxon>
        <taxon>Dikarya</taxon>
        <taxon>Ascomycota</taxon>
        <taxon>Pezizomycotina</taxon>
        <taxon>Dothideomycetes</taxon>
        <taxon>Pleosporomycetidae</taxon>
        <taxon>Pleosporales</taxon>
        <taxon>Pleosporineae</taxon>
        <taxon>Phaeosphaeriaceae</taxon>
        <taxon>Ophiobolus</taxon>
    </lineage>
</organism>
<evidence type="ECO:0000313" key="2">
    <source>
        <dbReference type="EMBL" id="KAF2820116.1"/>
    </source>
</evidence>
<name>A0A6A6ZGJ9_9PLEO</name>
<proteinExistence type="predicted"/>
<keyword evidence="3" id="KW-1185">Reference proteome</keyword>
<accession>A0A6A6ZGJ9</accession>
<protein>
    <submittedName>
        <fullName evidence="2">Uncharacterized protein</fullName>
    </submittedName>
</protein>
<keyword evidence="1" id="KW-0472">Membrane</keyword>
<reference evidence="2" key="1">
    <citation type="journal article" date="2020" name="Stud. Mycol.">
        <title>101 Dothideomycetes genomes: a test case for predicting lifestyles and emergence of pathogens.</title>
        <authorList>
            <person name="Haridas S."/>
            <person name="Albert R."/>
            <person name="Binder M."/>
            <person name="Bloem J."/>
            <person name="Labutti K."/>
            <person name="Salamov A."/>
            <person name="Andreopoulos B."/>
            <person name="Baker S."/>
            <person name="Barry K."/>
            <person name="Bills G."/>
            <person name="Bluhm B."/>
            <person name="Cannon C."/>
            <person name="Castanera R."/>
            <person name="Culley D."/>
            <person name="Daum C."/>
            <person name="Ezra D."/>
            <person name="Gonzalez J."/>
            <person name="Henrissat B."/>
            <person name="Kuo A."/>
            <person name="Liang C."/>
            <person name="Lipzen A."/>
            <person name="Lutzoni F."/>
            <person name="Magnuson J."/>
            <person name="Mondo S."/>
            <person name="Nolan M."/>
            <person name="Ohm R."/>
            <person name="Pangilinan J."/>
            <person name="Park H.-J."/>
            <person name="Ramirez L."/>
            <person name="Alfaro M."/>
            <person name="Sun H."/>
            <person name="Tritt A."/>
            <person name="Yoshinaga Y."/>
            <person name="Zwiers L.-H."/>
            <person name="Turgeon B."/>
            <person name="Goodwin S."/>
            <person name="Spatafora J."/>
            <person name="Crous P."/>
            <person name="Grigoriev I."/>
        </authorList>
    </citation>
    <scope>NUCLEOTIDE SEQUENCE</scope>
    <source>
        <strain evidence="2">CBS 113818</strain>
    </source>
</reference>
<dbReference type="AlphaFoldDB" id="A0A6A6ZGJ9"/>
<evidence type="ECO:0000256" key="1">
    <source>
        <dbReference type="SAM" id="Phobius"/>
    </source>
</evidence>
<keyword evidence="1" id="KW-0812">Transmembrane</keyword>
<gene>
    <name evidence="2" type="ORF">CC86DRAFT_125618</name>
</gene>
<dbReference type="Proteomes" id="UP000799424">
    <property type="component" value="Unassembled WGS sequence"/>
</dbReference>